<evidence type="ECO:0000256" key="1">
    <source>
        <dbReference type="ARBA" id="ARBA00004196"/>
    </source>
</evidence>
<dbReference type="PANTHER" id="PTHR30532:SF24">
    <property type="entry name" value="FERRIC ENTEROBACTIN-BINDING PERIPLASMIC PROTEIN FEPB"/>
    <property type="match status" value="1"/>
</dbReference>
<reference evidence="6" key="1">
    <citation type="journal article" date="2023" name="Plants (Basel)">
        <title>Genomic Analysis of Leptolyngbya boryana CZ1 Reveals Efficient Carbon Fixation Modules.</title>
        <authorList>
            <person name="Bai X."/>
            <person name="Wang H."/>
            <person name="Cheng W."/>
            <person name="Wang J."/>
            <person name="Ma M."/>
            <person name="Hu H."/>
            <person name="Song Z."/>
            <person name="Ma H."/>
            <person name="Fan Y."/>
            <person name="Du C."/>
            <person name="Xu J."/>
        </authorList>
    </citation>
    <scope>NUCLEOTIDE SEQUENCE</scope>
    <source>
        <strain evidence="6">CZ1</strain>
    </source>
</reference>
<dbReference type="PROSITE" id="PS50983">
    <property type="entry name" value="FE_B12_PBP"/>
    <property type="match status" value="1"/>
</dbReference>
<dbReference type="RefSeq" id="WP_316427605.1">
    <property type="nucleotide sequence ID" value="NZ_CP130144.1"/>
</dbReference>
<dbReference type="InterPro" id="IPR051313">
    <property type="entry name" value="Bact_iron-sidero_bind"/>
</dbReference>
<feature type="domain" description="Fe/B12 periplasmic-binding" evidence="5">
    <location>
        <begin position="60"/>
        <end position="342"/>
    </location>
</feature>
<proteinExistence type="inferred from homology"/>
<evidence type="ECO:0000256" key="3">
    <source>
        <dbReference type="ARBA" id="ARBA00022448"/>
    </source>
</evidence>
<protein>
    <submittedName>
        <fullName evidence="6">Iron-siderophore ABC transporter substrate-binding protein</fullName>
    </submittedName>
</protein>
<reference evidence="6" key="2">
    <citation type="submission" date="2023-07" db="EMBL/GenBank/DDBJ databases">
        <authorList>
            <person name="Bai X.-H."/>
            <person name="Wang H.-H."/>
            <person name="Wang J."/>
            <person name="Ma M.-Y."/>
            <person name="Hu H.-H."/>
            <person name="Song Z.-L."/>
            <person name="Ma H.-G."/>
            <person name="Fan Y."/>
            <person name="Du C.-Y."/>
            <person name="Xu J.-C."/>
        </authorList>
    </citation>
    <scope>NUCLEOTIDE SEQUENCE</scope>
    <source>
        <strain evidence="6">CZ1</strain>
    </source>
</reference>
<keyword evidence="4" id="KW-0732">Signal</keyword>
<dbReference type="SUPFAM" id="SSF53807">
    <property type="entry name" value="Helical backbone' metal receptor"/>
    <property type="match status" value="1"/>
</dbReference>
<evidence type="ECO:0000256" key="2">
    <source>
        <dbReference type="ARBA" id="ARBA00008814"/>
    </source>
</evidence>
<gene>
    <name evidence="6" type="ORF">Q2T42_01250</name>
</gene>
<dbReference type="Gene3D" id="3.40.50.1980">
    <property type="entry name" value="Nitrogenase molybdenum iron protein domain"/>
    <property type="match status" value="2"/>
</dbReference>
<dbReference type="CDD" id="cd01146">
    <property type="entry name" value="FhuD"/>
    <property type="match status" value="1"/>
</dbReference>
<dbReference type="GO" id="GO:1901678">
    <property type="term" value="P:iron coordination entity transport"/>
    <property type="evidence" value="ECO:0007669"/>
    <property type="project" value="UniProtKB-ARBA"/>
</dbReference>
<sequence>MSQQQTMKFDRWVRSLLLFALTALLTWGCSRTILTTLPLTLPSIHCQPTAPSTDCDRPRKIAVLSPYGLDLLLSLGEQPAAYAGVSASRRSFNHPIEQVPYLGRYVTTQPINLGDRASPALEALALLKPDLIVGETWQGSQGRDKLFSQIAPTLLLDDQQGGWQASLQQLASILDRSNMIPQIMAARNERITQARQKLAEIANAHPRVLLLSSGDLTSNFYAFGQERSIYSDLLETLGFKIVRFDESLLETKDAFQLPAEVLPQLDPDILIVLGWNKNDVDNRPLNWRQLQQQWNQIPLLKSMPISQSGRVYFMDAHLTMLRGSLAEAQILNDLLQQLAPNS</sequence>
<comment type="similarity">
    <text evidence="2">Belongs to the bacterial solute-binding protein 8 family.</text>
</comment>
<dbReference type="PANTHER" id="PTHR30532">
    <property type="entry name" value="IRON III DICITRATE-BINDING PERIPLASMIC PROTEIN"/>
    <property type="match status" value="1"/>
</dbReference>
<dbReference type="Pfam" id="PF01497">
    <property type="entry name" value="Peripla_BP_2"/>
    <property type="match status" value="1"/>
</dbReference>
<dbReference type="GO" id="GO:0030288">
    <property type="term" value="C:outer membrane-bounded periplasmic space"/>
    <property type="evidence" value="ECO:0007669"/>
    <property type="project" value="TreeGrafter"/>
</dbReference>
<name>A0AA97AQB8_LEPBY</name>
<evidence type="ECO:0000256" key="4">
    <source>
        <dbReference type="ARBA" id="ARBA00022729"/>
    </source>
</evidence>
<dbReference type="AlphaFoldDB" id="A0AA97AQB8"/>
<dbReference type="EMBL" id="CP130144">
    <property type="protein sequence ID" value="WNZ46462.1"/>
    <property type="molecule type" value="Genomic_DNA"/>
</dbReference>
<evidence type="ECO:0000259" key="5">
    <source>
        <dbReference type="PROSITE" id="PS50983"/>
    </source>
</evidence>
<dbReference type="InterPro" id="IPR002491">
    <property type="entry name" value="ABC_transptr_periplasmic_BD"/>
</dbReference>
<organism evidence="6">
    <name type="scientific">Leptolyngbya boryana CZ1</name>
    <dbReference type="NCBI Taxonomy" id="3060204"/>
    <lineage>
        <taxon>Bacteria</taxon>
        <taxon>Bacillati</taxon>
        <taxon>Cyanobacteriota</taxon>
        <taxon>Cyanophyceae</taxon>
        <taxon>Leptolyngbyales</taxon>
        <taxon>Leptolyngbyaceae</taxon>
        <taxon>Leptolyngbya group</taxon>
        <taxon>Leptolyngbya</taxon>
    </lineage>
</organism>
<comment type="subcellular location">
    <subcellularLocation>
        <location evidence="1">Cell envelope</location>
    </subcellularLocation>
</comment>
<accession>A0AA97AQB8</accession>
<keyword evidence="3" id="KW-0813">Transport</keyword>
<evidence type="ECO:0000313" key="6">
    <source>
        <dbReference type="EMBL" id="WNZ46462.1"/>
    </source>
</evidence>